<feature type="region of interest" description="Disordered" evidence="1">
    <location>
        <begin position="163"/>
        <end position="186"/>
    </location>
</feature>
<feature type="compositionally biased region" description="Acidic residues" evidence="1">
    <location>
        <begin position="406"/>
        <end position="420"/>
    </location>
</feature>
<dbReference type="PANTHER" id="PTHR47643:SF2">
    <property type="entry name" value="TPR DOMAIN PROTEIN (AFU_ORTHOLOGUE AFUA_5G12710)"/>
    <property type="match status" value="1"/>
</dbReference>
<feature type="region of interest" description="Disordered" evidence="1">
    <location>
        <begin position="406"/>
        <end position="425"/>
    </location>
</feature>
<feature type="region of interest" description="Disordered" evidence="1">
    <location>
        <begin position="1"/>
        <end position="106"/>
    </location>
</feature>
<dbReference type="Pfam" id="PF00856">
    <property type="entry name" value="SET"/>
    <property type="match status" value="1"/>
</dbReference>
<sequence>MWTKPPQRLAPRPAAADSPSASPDPTPDASASPDPFPAAEPVTSPQPKSRSAGPAAGRKTRSNSGGGNAASKRPGGALSSSSSTARGGAPAASSPAANAAAAQAAADALFTDPSPAPLEAPRIGPVRVAALGGGRGRGLITTRTVQPGELLLAVRPLALAWDEQYDEDGDGGDGGGSGPGSDIEPADAKFLELQRQLLGRKYSAREVAWLSGLVGLPGGGAEQGSGQAGEQQQQQQQQEAPPLPELTSGSRPGEREEEEGSRDLPLPARLRDPDTLADVVQANCLEPDGGAEDEHAFWARWAAAAAAAARTAPSADASPANSSATSSPSPSSSVVPVPVPAPARRRRGPMGLWPEASLLNHSCIPNTVAYVVGDTLFVRAARRVGGGAELTVSYLPVGSGYGDVYDDGDVYDSDDGDDGGDGGGTAAATLLSPLADRRGALEELRGFVCSCSRCTAEESLDPKLRALMADISEGVAALRGDLRTALALAELDEEGDEGEGEEEGEGDVEEAVAAAPDAGRARGGSAAATRSGGAQDKQQRQQQQQRREEEEAEEGEEEEEEEGEGGSRWRQMVGSVVDRAGMYLELMDAAMVKLKLTPAQQITAQSAVAPLYTVLWAALGSRGELEPRLAEVMGALVGEVAPGSADHVWWSEVARETAEMIVAEEEAAEEAPVVRRGGGGGGGFSRPQDDRVTIADKACYRAFGVRYGPLSRGVYRQLLAARRRREDEQQQ</sequence>
<dbReference type="SMART" id="SM00317">
    <property type="entry name" value="SET"/>
    <property type="match status" value="1"/>
</dbReference>
<feature type="compositionally biased region" description="Low complexity" evidence="1">
    <location>
        <begin position="314"/>
        <end position="336"/>
    </location>
</feature>
<name>A0A9W6F7G1_9CHLO</name>
<dbReference type="Gene3D" id="2.170.270.10">
    <property type="entry name" value="SET domain"/>
    <property type="match status" value="1"/>
</dbReference>
<dbReference type="PANTHER" id="PTHR47643">
    <property type="entry name" value="TPR DOMAIN PROTEIN (AFU_ORTHOLOGUE AFUA_5G12710)"/>
    <property type="match status" value="1"/>
</dbReference>
<feature type="compositionally biased region" description="Acidic residues" evidence="1">
    <location>
        <begin position="550"/>
        <end position="564"/>
    </location>
</feature>
<reference evidence="3 4" key="1">
    <citation type="journal article" date="2023" name="Commun. Biol.">
        <title>Reorganization of the ancestral sex-determining regions during the evolution of trioecy in Pleodorina starrii.</title>
        <authorList>
            <person name="Takahashi K."/>
            <person name="Suzuki S."/>
            <person name="Kawai-Toyooka H."/>
            <person name="Yamamoto K."/>
            <person name="Hamaji T."/>
            <person name="Ootsuki R."/>
            <person name="Yamaguchi H."/>
            <person name="Kawachi M."/>
            <person name="Higashiyama T."/>
            <person name="Nozaki H."/>
        </authorList>
    </citation>
    <scope>NUCLEOTIDE SEQUENCE [LARGE SCALE GENOMIC DNA]</scope>
    <source>
        <strain evidence="3 4">NIES-4479</strain>
    </source>
</reference>
<gene>
    <name evidence="3" type="primary">PLEST009689</name>
    <name evidence="3" type="ORF">PLESTB_001453100</name>
</gene>
<organism evidence="3 4">
    <name type="scientific">Pleodorina starrii</name>
    <dbReference type="NCBI Taxonomy" id="330485"/>
    <lineage>
        <taxon>Eukaryota</taxon>
        <taxon>Viridiplantae</taxon>
        <taxon>Chlorophyta</taxon>
        <taxon>core chlorophytes</taxon>
        <taxon>Chlorophyceae</taxon>
        <taxon>CS clade</taxon>
        <taxon>Chlamydomonadales</taxon>
        <taxon>Volvocaceae</taxon>
        <taxon>Pleodorina</taxon>
    </lineage>
</organism>
<dbReference type="InterPro" id="IPR053209">
    <property type="entry name" value="Gramillin-biosynth_MTr"/>
</dbReference>
<comment type="caution">
    <text evidence="3">The sequence shown here is derived from an EMBL/GenBank/DDBJ whole genome shotgun (WGS) entry which is preliminary data.</text>
</comment>
<dbReference type="CDD" id="cd20071">
    <property type="entry name" value="SET_SMYD"/>
    <property type="match status" value="1"/>
</dbReference>
<protein>
    <recommendedName>
        <fullName evidence="2">SET domain-containing protein</fullName>
    </recommendedName>
</protein>
<feature type="region of interest" description="Disordered" evidence="1">
    <location>
        <begin position="516"/>
        <end position="571"/>
    </location>
</feature>
<dbReference type="SUPFAM" id="SSF82199">
    <property type="entry name" value="SET domain"/>
    <property type="match status" value="1"/>
</dbReference>
<feature type="domain" description="SET" evidence="2">
    <location>
        <begin position="121"/>
        <end position="395"/>
    </location>
</feature>
<dbReference type="EMBL" id="BRXU01000026">
    <property type="protein sequence ID" value="GLC59143.1"/>
    <property type="molecule type" value="Genomic_DNA"/>
</dbReference>
<feature type="compositionally biased region" description="Low complexity" evidence="1">
    <location>
        <begin position="1"/>
        <end position="39"/>
    </location>
</feature>
<accession>A0A9W6F7G1</accession>
<dbReference type="InterPro" id="IPR046341">
    <property type="entry name" value="SET_dom_sf"/>
</dbReference>
<feature type="compositionally biased region" description="Low complexity" evidence="1">
    <location>
        <begin position="228"/>
        <end position="251"/>
    </location>
</feature>
<dbReference type="InterPro" id="IPR001214">
    <property type="entry name" value="SET_dom"/>
</dbReference>
<evidence type="ECO:0000313" key="4">
    <source>
        <dbReference type="Proteomes" id="UP001165080"/>
    </source>
</evidence>
<evidence type="ECO:0000256" key="1">
    <source>
        <dbReference type="SAM" id="MobiDB-lite"/>
    </source>
</evidence>
<evidence type="ECO:0000259" key="2">
    <source>
        <dbReference type="PROSITE" id="PS50280"/>
    </source>
</evidence>
<evidence type="ECO:0000313" key="3">
    <source>
        <dbReference type="EMBL" id="GLC59143.1"/>
    </source>
</evidence>
<keyword evidence="4" id="KW-1185">Reference proteome</keyword>
<feature type="region of interest" description="Disordered" evidence="1">
    <location>
        <begin position="314"/>
        <end position="348"/>
    </location>
</feature>
<dbReference type="AlphaFoldDB" id="A0A9W6F7G1"/>
<proteinExistence type="predicted"/>
<dbReference type="PROSITE" id="PS50280">
    <property type="entry name" value="SET"/>
    <property type="match status" value="1"/>
</dbReference>
<feature type="compositionally biased region" description="Low complexity" evidence="1">
    <location>
        <begin position="74"/>
        <end position="106"/>
    </location>
</feature>
<feature type="compositionally biased region" description="Low complexity" evidence="1">
    <location>
        <begin position="516"/>
        <end position="544"/>
    </location>
</feature>
<feature type="region of interest" description="Disordered" evidence="1">
    <location>
        <begin position="490"/>
        <end position="509"/>
    </location>
</feature>
<dbReference type="Proteomes" id="UP001165080">
    <property type="component" value="Unassembled WGS sequence"/>
</dbReference>
<feature type="region of interest" description="Disordered" evidence="1">
    <location>
        <begin position="220"/>
        <end position="273"/>
    </location>
</feature>